<sequence length="182" mass="21890">MYYDDEDIVDRMMQILEIKQGNKESVEEFTKHYDSCRQYLYEVESLLSETYNQAKQLALIVEAQMKVKSLDGRDDIGWCYQYGIGTKRRNKKSKWFVKDEENNDKGVDQGIGEEYYRCQHDMNRDAELVIERSLNISVVYNNCVMVVIRIKWMLWYDVVKEIRFRCRIFVCNNLGDRGRWIM</sequence>
<protein>
    <submittedName>
        <fullName evidence="1">36342_t:CDS:1</fullName>
    </submittedName>
</protein>
<evidence type="ECO:0000313" key="2">
    <source>
        <dbReference type="Proteomes" id="UP000789901"/>
    </source>
</evidence>
<proteinExistence type="predicted"/>
<dbReference type="EMBL" id="CAJVQB010035072">
    <property type="protein sequence ID" value="CAG8822060.1"/>
    <property type="molecule type" value="Genomic_DNA"/>
</dbReference>
<evidence type="ECO:0000313" key="1">
    <source>
        <dbReference type="EMBL" id="CAG8822060.1"/>
    </source>
</evidence>
<dbReference type="Proteomes" id="UP000789901">
    <property type="component" value="Unassembled WGS sequence"/>
</dbReference>
<feature type="non-terminal residue" evidence="1">
    <location>
        <position position="182"/>
    </location>
</feature>
<accession>A0ABN7W8N7</accession>
<gene>
    <name evidence="1" type="ORF">GMARGA_LOCUS27993</name>
</gene>
<reference evidence="1 2" key="1">
    <citation type="submission" date="2021-06" db="EMBL/GenBank/DDBJ databases">
        <authorList>
            <person name="Kallberg Y."/>
            <person name="Tangrot J."/>
            <person name="Rosling A."/>
        </authorList>
    </citation>
    <scope>NUCLEOTIDE SEQUENCE [LARGE SCALE GENOMIC DNA]</scope>
    <source>
        <strain evidence="1 2">120-4 pot B 10/14</strain>
    </source>
</reference>
<name>A0ABN7W8N7_GIGMA</name>
<keyword evidence="2" id="KW-1185">Reference proteome</keyword>
<comment type="caution">
    <text evidence="1">The sequence shown here is derived from an EMBL/GenBank/DDBJ whole genome shotgun (WGS) entry which is preliminary data.</text>
</comment>
<organism evidence="1 2">
    <name type="scientific">Gigaspora margarita</name>
    <dbReference type="NCBI Taxonomy" id="4874"/>
    <lineage>
        <taxon>Eukaryota</taxon>
        <taxon>Fungi</taxon>
        <taxon>Fungi incertae sedis</taxon>
        <taxon>Mucoromycota</taxon>
        <taxon>Glomeromycotina</taxon>
        <taxon>Glomeromycetes</taxon>
        <taxon>Diversisporales</taxon>
        <taxon>Gigasporaceae</taxon>
        <taxon>Gigaspora</taxon>
    </lineage>
</organism>